<feature type="region of interest" description="Disordered" evidence="1">
    <location>
        <begin position="435"/>
        <end position="505"/>
    </location>
</feature>
<dbReference type="HOGENOM" id="CLU_539812_0_0_1"/>
<evidence type="ECO:0000256" key="1">
    <source>
        <dbReference type="SAM" id="MobiDB-lite"/>
    </source>
</evidence>
<proteinExistence type="predicted"/>
<dbReference type="VEuPathDB" id="FungiDB:PLEOSDRAFT_165181"/>
<feature type="compositionally biased region" description="Polar residues" evidence="1">
    <location>
        <begin position="483"/>
        <end position="505"/>
    </location>
</feature>
<evidence type="ECO:0000313" key="3">
    <source>
        <dbReference type="Proteomes" id="UP000027073"/>
    </source>
</evidence>
<protein>
    <submittedName>
        <fullName evidence="2">Uncharacterized protein</fullName>
    </submittedName>
</protein>
<dbReference type="AlphaFoldDB" id="A0A067NXN2"/>
<dbReference type="Proteomes" id="UP000027073">
    <property type="component" value="Unassembled WGS sequence"/>
</dbReference>
<gene>
    <name evidence="2" type="ORF">PLEOSDRAFT_165181</name>
</gene>
<name>A0A067NXN2_PLEO1</name>
<feature type="region of interest" description="Disordered" evidence="1">
    <location>
        <begin position="256"/>
        <end position="319"/>
    </location>
</feature>
<organism evidence="2 3">
    <name type="scientific">Pleurotus ostreatus (strain PC15)</name>
    <name type="common">Oyster mushroom</name>
    <dbReference type="NCBI Taxonomy" id="1137138"/>
    <lineage>
        <taxon>Eukaryota</taxon>
        <taxon>Fungi</taxon>
        <taxon>Dikarya</taxon>
        <taxon>Basidiomycota</taxon>
        <taxon>Agaricomycotina</taxon>
        <taxon>Agaricomycetes</taxon>
        <taxon>Agaricomycetidae</taxon>
        <taxon>Agaricales</taxon>
        <taxon>Pleurotineae</taxon>
        <taxon>Pleurotaceae</taxon>
        <taxon>Pleurotus</taxon>
    </lineage>
</organism>
<sequence>MGNTKSPLCPLHKLLWASCGGQWQMANGHRSLMGHCPTFVLQAMASKSNAKIASTSPLVTQTPPVAQAQRVVNPSPPQKNVYKVGSKAVLMPKRVGTITELTNSDTGSGAISATIKIDNDGSLVKATLNPSDDYWYPPKKTAILYFPGVPGATVTLAHQRLPETVEDPKPVPREALGLPPLPAGACDSDSDSADENNAVKGKKRTVDQNKGKTAQRMNKAIASGSGTTYPAAQDAEARLDGFTATAFSFSAPAFKSKNTTKDSATTSHVSGSFNSKTSGSTSADLLTPKTMPPSTKRKSDATDGDQSKRARSENGGRYLSFPDIMKPGVDVFLLFSRTEETNKSGVVHNYNVAYLYHITGGTNTLQLPPAMPGGLPYHPPTAYYYGPGYGYRQTVVRVPSAQAATPVATPPWAASQQAPMPYQAPTLQAGAPLAPYSAAQQAQGPPAAPLNSGAPAPAGYYRQNSPQNSQVSPYAMDTRFHEQTSPIPSSSRGPGTYSESPQYPQ</sequence>
<accession>A0A067NXN2</accession>
<dbReference type="InParanoid" id="A0A067NXN2"/>
<feature type="compositionally biased region" description="Polar residues" evidence="1">
    <location>
        <begin position="462"/>
        <end position="472"/>
    </location>
</feature>
<dbReference type="EMBL" id="KL198005">
    <property type="protein sequence ID" value="KDQ31760.1"/>
    <property type="molecule type" value="Genomic_DNA"/>
</dbReference>
<reference evidence="3" key="1">
    <citation type="journal article" date="2014" name="Proc. Natl. Acad. Sci. U.S.A.">
        <title>Extensive sampling of basidiomycete genomes demonstrates inadequacy of the white-rot/brown-rot paradigm for wood decay fungi.</title>
        <authorList>
            <person name="Riley R."/>
            <person name="Salamov A.A."/>
            <person name="Brown D.W."/>
            <person name="Nagy L.G."/>
            <person name="Floudas D."/>
            <person name="Held B.W."/>
            <person name="Levasseur A."/>
            <person name="Lombard V."/>
            <person name="Morin E."/>
            <person name="Otillar R."/>
            <person name="Lindquist E.A."/>
            <person name="Sun H."/>
            <person name="LaButti K.M."/>
            <person name="Schmutz J."/>
            <person name="Jabbour D."/>
            <person name="Luo H."/>
            <person name="Baker S.E."/>
            <person name="Pisabarro A.G."/>
            <person name="Walton J.D."/>
            <person name="Blanchette R.A."/>
            <person name="Henrissat B."/>
            <person name="Martin F."/>
            <person name="Cullen D."/>
            <person name="Hibbett D.S."/>
            <person name="Grigoriev I.V."/>
        </authorList>
    </citation>
    <scope>NUCLEOTIDE SEQUENCE [LARGE SCALE GENOMIC DNA]</scope>
    <source>
        <strain evidence="3">PC15</strain>
    </source>
</reference>
<feature type="compositionally biased region" description="Polar residues" evidence="1">
    <location>
        <begin position="261"/>
        <end position="284"/>
    </location>
</feature>
<feature type="region of interest" description="Disordered" evidence="1">
    <location>
        <begin position="165"/>
        <end position="216"/>
    </location>
</feature>
<evidence type="ECO:0000313" key="2">
    <source>
        <dbReference type="EMBL" id="KDQ31760.1"/>
    </source>
</evidence>
<feature type="compositionally biased region" description="Low complexity" evidence="1">
    <location>
        <begin position="435"/>
        <end position="445"/>
    </location>
</feature>
<dbReference type="OrthoDB" id="10531009at2759"/>
<feature type="compositionally biased region" description="Basic and acidic residues" evidence="1">
    <location>
        <begin position="297"/>
        <end position="314"/>
    </location>
</feature>